<dbReference type="EMBL" id="JAGPNK010000011">
    <property type="protein sequence ID" value="KAH7311636.1"/>
    <property type="molecule type" value="Genomic_DNA"/>
</dbReference>
<sequence>MNRFRTKKKVKEEGSAPRPSVESDTSSPFRMFGRKKSIEEEKKEIDLTTALPTNDDFRTSLLMTGLSARFSMLREQDDPTSKIGKASDDSVLYPKRQSRMADFGFSGGLHDIAEVESLRAPPFARADSFQSDDASINGSIMNRAKPTEGNALFGGRQKVYKIPAGSKSGLPGRALYDDDVAQSAFQKWRQAQRDAPSLDDDSLNDTVDSEPRMDFSRRRETNSTISSGPSAARNSTAATSITSSQPAPSIKDWQANSSTGPVPSVERSVTRTRRLYEQGLNQELQDQQTSALSRIDTLTRQRGLGSRTPDLSPNMPSPTTASIADRVLDWRPIMAKSSAPNLRSFTPPTSGSSQTTLPDLGIRFPSEQKGSFGAAPPLSPPISETGDQPGISPHSTDRLAGTSLFNRAPEQYDETKYAQRQRQLQKGRETPQGRSRGESNVSITTSRSASLSSAPGASFEKPEPVNVQKEPTVKEEEGAGLTFLDDDDAQSLPDSAPTVSAPQVTLARPDDHQHPALRYSTARMGDMDPATQSILVPAVRSPASSAASPTMGALPVDSPTLGPDTGLSGMVRQHLRNTSVASSFYGGADEADAAQEPLQPRRDTSYLELTEDDWDMAHGKVDASMGMASEGSKQAPAESVDTPRSSEEQDDFARHLADGARRVRERLTTYVETDSRPQSPGGGVSPDPKSPGLSLRTNALGIIKTKPSLGSLADRNRDNRELSVPKPNRALGLGAATMATSPVRRSFESKDETSPVQSPESQRGNQSPEGDGDESPGDQKENVHAGLKAFRQARRELQRMKELELQQRRPTQPSYAPPQPPISYNNRPPRAESRTENRSRSESRAASDRDRSGSDASNGGQGYARPPRLRTTDHQGLSVNVSGGNGRDGNTMRSPGLPGTDIRRSPIMPPHPYPGKDGPPRSPYGRTDTRGGLHVQPSGRPYDSGAPSPVSPHGGRMYPPNGAPPMGPYSPRGREMSEGSVSSLPDGGLMSDLDNPRLRLGGLAGPTSSTPNLHANGSAPPLPPINPRRRNGRTPFGSAGDDGSVASHSSDSRDRSPAPLYMSEDDGGLGSWRQRLRKVTSEVNVAAPRSRRGTGEQSSVPDI</sequence>
<feature type="compositionally biased region" description="Low complexity" evidence="1">
    <location>
        <begin position="540"/>
        <end position="549"/>
    </location>
</feature>
<feature type="compositionally biased region" description="Basic and acidic residues" evidence="1">
    <location>
        <begin position="793"/>
        <end position="807"/>
    </location>
</feature>
<organism evidence="2 3">
    <name type="scientific">Stachybotrys elegans</name>
    <dbReference type="NCBI Taxonomy" id="80388"/>
    <lineage>
        <taxon>Eukaryota</taxon>
        <taxon>Fungi</taxon>
        <taxon>Dikarya</taxon>
        <taxon>Ascomycota</taxon>
        <taxon>Pezizomycotina</taxon>
        <taxon>Sordariomycetes</taxon>
        <taxon>Hypocreomycetidae</taxon>
        <taxon>Hypocreales</taxon>
        <taxon>Stachybotryaceae</taxon>
        <taxon>Stachybotrys</taxon>
    </lineage>
</organism>
<feature type="compositionally biased region" description="Polar residues" evidence="1">
    <location>
        <begin position="222"/>
        <end position="247"/>
    </location>
</feature>
<dbReference type="Proteomes" id="UP000813444">
    <property type="component" value="Unassembled WGS sequence"/>
</dbReference>
<dbReference type="AlphaFoldDB" id="A0A8K0WNQ0"/>
<keyword evidence="3" id="KW-1185">Reference proteome</keyword>
<gene>
    <name evidence="2" type="ORF">B0I35DRAFT_68069</name>
</gene>
<evidence type="ECO:0000313" key="3">
    <source>
        <dbReference type="Proteomes" id="UP000813444"/>
    </source>
</evidence>
<feature type="region of interest" description="Disordered" evidence="1">
    <location>
        <begin position="540"/>
        <end position="569"/>
    </location>
</feature>
<comment type="caution">
    <text evidence="2">The sequence shown here is derived from an EMBL/GenBank/DDBJ whole genome shotgun (WGS) entry which is preliminary data.</text>
</comment>
<feature type="compositionally biased region" description="Low complexity" evidence="1">
    <location>
        <begin position="442"/>
        <end position="458"/>
    </location>
</feature>
<protein>
    <submittedName>
        <fullName evidence="2">Uncharacterized protein</fullName>
    </submittedName>
</protein>
<reference evidence="2" key="1">
    <citation type="journal article" date="2021" name="Nat. Commun.">
        <title>Genetic determinants of endophytism in the Arabidopsis root mycobiome.</title>
        <authorList>
            <person name="Mesny F."/>
            <person name="Miyauchi S."/>
            <person name="Thiergart T."/>
            <person name="Pickel B."/>
            <person name="Atanasova L."/>
            <person name="Karlsson M."/>
            <person name="Huettel B."/>
            <person name="Barry K.W."/>
            <person name="Haridas S."/>
            <person name="Chen C."/>
            <person name="Bauer D."/>
            <person name="Andreopoulos W."/>
            <person name="Pangilinan J."/>
            <person name="LaButti K."/>
            <person name="Riley R."/>
            <person name="Lipzen A."/>
            <person name="Clum A."/>
            <person name="Drula E."/>
            <person name="Henrissat B."/>
            <person name="Kohler A."/>
            <person name="Grigoriev I.V."/>
            <person name="Martin F.M."/>
            <person name="Hacquard S."/>
        </authorList>
    </citation>
    <scope>NUCLEOTIDE SEQUENCE</scope>
    <source>
        <strain evidence="2">MPI-CAGE-CH-0235</strain>
    </source>
</reference>
<accession>A0A8K0WNQ0</accession>
<feature type="compositionally biased region" description="Basic and acidic residues" evidence="1">
    <location>
        <begin position="426"/>
        <end position="437"/>
    </location>
</feature>
<feature type="region of interest" description="Disordered" evidence="1">
    <location>
        <begin position="627"/>
        <end position="1103"/>
    </location>
</feature>
<feature type="compositionally biased region" description="Basic and acidic residues" evidence="1">
    <location>
        <begin position="644"/>
        <end position="667"/>
    </location>
</feature>
<name>A0A8K0WNQ0_9HYPO</name>
<feature type="region of interest" description="Disordered" evidence="1">
    <location>
        <begin position="339"/>
        <end position="513"/>
    </location>
</feature>
<feature type="region of interest" description="Disordered" evidence="1">
    <location>
        <begin position="1"/>
        <end position="35"/>
    </location>
</feature>
<evidence type="ECO:0000256" key="1">
    <source>
        <dbReference type="SAM" id="MobiDB-lite"/>
    </source>
</evidence>
<feature type="region of interest" description="Disordered" evidence="1">
    <location>
        <begin position="187"/>
        <end position="318"/>
    </location>
</feature>
<feature type="compositionally biased region" description="Polar residues" evidence="1">
    <location>
        <begin position="339"/>
        <end position="357"/>
    </location>
</feature>
<feature type="compositionally biased region" description="Polar residues" evidence="1">
    <location>
        <begin position="1006"/>
        <end position="1015"/>
    </location>
</feature>
<proteinExistence type="predicted"/>
<feature type="region of interest" description="Disordered" evidence="1">
    <location>
        <begin position="126"/>
        <end position="150"/>
    </location>
</feature>
<feature type="compositionally biased region" description="Polar residues" evidence="1">
    <location>
        <begin position="754"/>
        <end position="768"/>
    </location>
</feature>
<feature type="compositionally biased region" description="Basic and acidic residues" evidence="1">
    <location>
        <begin position="714"/>
        <end position="723"/>
    </location>
</feature>
<evidence type="ECO:0000313" key="2">
    <source>
        <dbReference type="EMBL" id="KAH7311636.1"/>
    </source>
</evidence>
<feature type="compositionally biased region" description="Basic and acidic residues" evidence="1">
    <location>
        <begin position="829"/>
        <end position="853"/>
    </location>
</feature>
<feature type="compositionally biased region" description="Polar residues" evidence="1">
    <location>
        <begin position="279"/>
        <end position="300"/>
    </location>
</feature>
<feature type="compositionally biased region" description="Basic and acidic residues" evidence="1">
    <location>
        <begin position="209"/>
        <end position="221"/>
    </location>
</feature>
<dbReference type="OrthoDB" id="5335210at2759"/>
<feature type="compositionally biased region" description="Polar residues" evidence="1">
    <location>
        <begin position="128"/>
        <end position="140"/>
    </location>
</feature>